<sequence>MTRALRLVLCVLAALLSAPALARRSFLPSPLQLHRVPTHLAAVGPSAAVMSSRQLPVFFFHGVTATESSAFHYAQNLTGEGRVVVALNFCPGRCSVEGLQDQVQLAIPMIRGVINANAELFQHGYIFIGHSQGGALARAVLEHWDEHNVKFFISLAGAQNGIFFGPQPEDQVALQVFMHSLGPQMIPRSLLDFSAYSPGDLRGKFQFDMSETMLAHPEGQAKYSGFNLARSPDHARWAAANPFLPVINNVNPCGPADADCLAAKRRRRDNFLRLEAAHFFASPEDQVISPWQSSVLAQYSDVANGSDIETAFEALRIVDMQHTPEYLDDSYGLRSLDARGGLHLHVVPDVRHSCWVADTPSVVDPKQVCRFAPVYEQHIYPLLQTMVVKQ</sequence>
<accession>A0AAD5Q7A8</accession>
<dbReference type="EMBL" id="JAKCXM010000425">
    <property type="protein sequence ID" value="KAJ0394236.1"/>
    <property type="molecule type" value="Genomic_DNA"/>
</dbReference>
<evidence type="ECO:0000256" key="2">
    <source>
        <dbReference type="SAM" id="SignalP"/>
    </source>
</evidence>
<name>A0AAD5Q7A8_PYTIN</name>
<organism evidence="3 4">
    <name type="scientific">Pythium insidiosum</name>
    <name type="common">Pythiosis disease agent</name>
    <dbReference type="NCBI Taxonomy" id="114742"/>
    <lineage>
        <taxon>Eukaryota</taxon>
        <taxon>Sar</taxon>
        <taxon>Stramenopiles</taxon>
        <taxon>Oomycota</taxon>
        <taxon>Peronosporomycetes</taxon>
        <taxon>Pythiales</taxon>
        <taxon>Pythiaceae</taxon>
        <taxon>Pythium</taxon>
    </lineage>
</organism>
<keyword evidence="2" id="KW-0732">Signal</keyword>
<dbReference type="Proteomes" id="UP001209570">
    <property type="component" value="Unassembled WGS sequence"/>
</dbReference>
<proteinExistence type="predicted"/>
<evidence type="ECO:0000313" key="3">
    <source>
        <dbReference type="EMBL" id="KAJ0394236.1"/>
    </source>
</evidence>
<dbReference type="SUPFAM" id="SSF53474">
    <property type="entry name" value="alpha/beta-Hydrolases"/>
    <property type="match status" value="1"/>
</dbReference>
<reference evidence="3" key="1">
    <citation type="submission" date="2021-12" db="EMBL/GenBank/DDBJ databases">
        <title>Prjna785345.</title>
        <authorList>
            <person name="Rujirawat T."/>
            <person name="Krajaejun T."/>
        </authorList>
    </citation>
    <scope>NUCLEOTIDE SEQUENCE</scope>
    <source>
        <strain evidence="3">Pi057C3</strain>
    </source>
</reference>
<keyword evidence="4" id="KW-1185">Reference proteome</keyword>
<comment type="caution">
    <text evidence="3">The sequence shown here is derived from an EMBL/GenBank/DDBJ whole genome shotgun (WGS) entry which is preliminary data.</text>
</comment>
<evidence type="ECO:0008006" key="5">
    <source>
        <dbReference type="Google" id="ProtNLM"/>
    </source>
</evidence>
<evidence type="ECO:0000313" key="4">
    <source>
        <dbReference type="Proteomes" id="UP001209570"/>
    </source>
</evidence>
<dbReference type="GO" id="GO:0005764">
    <property type="term" value="C:lysosome"/>
    <property type="evidence" value="ECO:0007669"/>
    <property type="project" value="TreeGrafter"/>
</dbReference>
<evidence type="ECO:0000256" key="1">
    <source>
        <dbReference type="ARBA" id="ARBA00022801"/>
    </source>
</evidence>
<dbReference type="InterPro" id="IPR029058">
    <property type="entry name" value="AB_hydrolase_fold"/>
</dbReference>
<dbReference type="AlphaFoldDB" id="A0AAD5Q7A8"/>
<protein>
    <recommendedName>
        <fullName evidence="5">Lysosomal thioesterase PPT2</fullName>
    </recommendedName>
</protein>
<dbReference type="GO" id="GO:0016790">
    <property type="term" value="F:thiolester hydrolase activity"/>
    <property type="evidence" value="ECO:0007669"/>
    <property type="project" value="TreeGrafter"/>
</dbReference>
<feature type="signal peptide" evidence="2">
    <location>
        <begin position="1"/>
        <end position="22"/>
    </location>
</feature>
<dbReference type="Gene3D" id="3.40.50.1820">
    <property type="entry name" value="alpha/beta hydrolase"/>
    <property type="match status" value="1"/>
</dbReference>
<feature type="chain" id="PRO_5042117711" description="Lysosomal thioesterase PPT2" evidence="2">
    <location>
        <begin position="23"/>
        <end position="390"/>
    </location>
</feature>
<dbReference type="PANTHER" id="PTHR11247">
    <property type="entry name" value="PALMITOYL-PROTEIN THIOESTERASE/DOLICHYLDIPHOSPHATASE 1"/>
    <property type="match status" value="1"/>
</dbReference>
<keyword evidence="1" id="KW-0378">Hydrolase</keyword>
<gene>
    <name evidence="3" type="ORF">P43SY_003575</name>
</gene>
<dbReference type="Pfam" id="PF02089">
    <property type="entry name" value="Palm_thioest"/>
    <property type="match status" value="1"/>
</dbReference>
<dbReference type="PANTHER" id="PTHR11247:SF8">
    <property type="entry name" value="PALMITOYL-PROTEIN THIOESTERASE 1"/>
    <property type="match status" value="1"/>
</dbReference>